<organism evidence="2 3">
    <name type="scientific">Desulfofustis glycolicus DSM 9705</name>
    <dbReference type="NCBI Taxonomy" id="1121409"/>
    <lineage>
        <taxon>Bacteria</taxon>
        <taxon>Pseudomonadati</taxon>
        <taxon>Thermodesulfobacteriota</taxon>
        <taxon>Desulfobulbia</taxon>
        <taxon>Desulfobulbales</taxon>
        <taxon>Desulfocapsaceae</taxon>
        <taxon>Desulfofustis</taxon>
    </lineage>
</organism>
<evidence type="ECO:0000313" key="2">
    <source>
        <dbReference type="EMBL" id="SHH34463.1"/>
    </source>
</evidence>
<gene>
    <name evidence="2" type="ORF">SAMN02745124_00204</name>
</gene>
<dbReference type="GO" id="GO:0035438">
    <property type="term" value="F:cyclic-di-GMP binding"/>
    <property type="evidence" value="ECO:0007669"/>
    <property type="project" value="InterPro"/>
</dbReference>
<evidence type="ECO:0000313" key="3">
    <source>
        <dbReference type="Proteomes" id="UP000184139"/>
    </source>
</evidence>
<evidence type="ECO:0000259" key="1">
    <source>
        <dbReference type="Pfam" id="PF07238"/>
    </source>
</evidence>
<dbReference type="AlphaFoldDB" id="A0A1M5S972"/>
<proteinExistence type="predicted"/>
<dbReference type="Proteomes" id="UP000184139">
    <property type="component" value="Unassembled WGS sequence"/>
</dbReference>
<dbReference type="STRING" id="1121409.SAMN02745124_00204"/>
<dbReference type="SUPFAM" id="SSF141371">
    <property type="entry name" value="PilZ domain-like"/>
    <property type="match status" value="1"/>
</dbReference>
<dbReference type="Pfam" id="PF07238">
    <property type="entry name" value="PilZ"/>
    <property type="match status" value="1"/>
</dbReference>
<reference evidence="2 3" key="1">
    <citation type="submission" date="2016-11" db="EMBL/GenBank/DDBJ databases">
        <authorList>
            <person name="Jaros S."/>
            <person name="Januszkiewicz K."/>
            <person name="Wedrychowicz H."/>
        </authorList>
    </citation>
    <scope>NUCLEOTIDE SEQUENCE [LARGE SCALE GENOMIC DNA]</scope>
    <source>
        <strain evidence="2 3">DSM 9705</strain>
    </source>
</reference>
<name>A0A1M5S972_9BACT</name>
<keyword evidence="3" id="KW-1185">Reference proteome</keyword>
<dbReference type="InterPro" id="IPR009875">
    <property type="entry name" value="PilZ_domain"/>
</dbReference>
<dbReference type="EMBL" id="FQXS01000001">
    <property type="protein sequence ID" value="SHH34463.1"/>
    <property type="molecule type" value="Genomic_DNA"/>
</dbReference>
<dbReference type="Gene3D" id="2.40.10.220">
    <property type="entry name" value="predicted glycosyltransferase like domains"/>
    <property type="match status" value="1"/>
</dbReference>
<accession>A0A1M5S972</accession>
<protein>
    <submittedName>
        <fullName evidence="2">PilZ domain-containing protein</fullName>
    </submittedName>
</protein>
<feature type="domain" description="PilZ" evidence="1">
    <location>
        <begin position="5"/>
        <end position="108"/>
    </location>
</feature>
<dbReference type="RefSeq" id="WP_073372965.1">
    <property type="nucleotide sequence ID" value="NZ_FQXS01000001.1"/>
</dbReference>
<sequence>MAHGEKRKFIRLESLHLLDYTVLDKDRSKGRYSMGRTLDVSVNGIKMETTELLSTDDTLEITIGIEEDLVDLEGRITYSNPEGKRFVSGIEFVKMSGEGRRVFRRYTEAFKQMQKTGESAR</sequence>
<dbReference type="OrthoDB" id="5432596at2"/>